<sequence>MPDQPGGCGKPQKSNNVCQQNHRRGKSPDPGPSRSNSSSSNDTNSSSGSSIATVNETTHRDASKPFSSPAPPCPTAAASASPANTATATSIPPSHKSQKQQLPSVSCNNLKYDLSRLQRSDWVNLEGLATSAASRLGKEKCVGISELGSDLFF</sequence>
<name>A0A3N4JV89_9PEZI</name>
<evidence type="ECO:0000313" key="3">
    <source>
        <dbReference type="Proteomes" id="UP000276215"/>
    </source>
</evidence>
<accession>A0A3N4JV89</accession>
<evidence type="ECO:0000256" key="1">
    <source>
        <dbReference type="SAM" id="MobiDB-lite"/>
    </source>
</evidence>
<organism evidence="2 3">
    <name type="scientific">Choiromyces venosus 120613-1</name>
    <dbReference type="NCBI Taxonomy" id="1336337"/>
    <lineage>
        <taxon>Eukaryota</taxon>
        <taxon>Fungi</taxon>
        <taxon>Dikarya</taxon>
        <taxon>Ascomycota</taxon>
        <taxon>Pezizomycotina</taxon>
        <taxon>Pezizomycetes</taxon>
        <taxon>Pezizales</taxon>
        <taxon>Tuberaceae</taxon>
        <taxon>Choiromyces</taxon>
    </lineage>
</organism>
<dbReference type="Proteomes" id="UP000276215">
    <property type="component" value="Unassembled WGS sequence"/>
</dbReference>
<dbReference type="OrthoDB" id="10530169at2759"/>
<keyword evidence="3" id="KW-1185">Reference proteome</keyword>
<dbReference type="EMBL" id="ML120375">
    <property type="protein sequence ID" value="RPB01098.1"/>
    <property type="molecule type" value="Genomic_DNA"/>
</dbReference>
<proteinExistence type="predicted"/>
<dbReference type="AlphaFoldDB" id="A0A3N4JV89"/>
<feature type="compositionally biased region" description="Low complexity" evidence="1">
    <location>
        <begin position="75"/>
        <end position="94"/>
    </location>
</feature>
<gene>
    <name evidence="2" type="ORF">L873DRAFT_1788419</name>
</gene>
<evidence type="ECO:0000313" key="2">
    <source>
        <dbReference type="EMBL" id="RPB01098.1"/>
    </source>
</evidence>
<reference evidence="2 3" key="1">
    <citation type="journal article" date="2018" name="Nat. Ecol. Evol.">
        <title>Pezizomycetes genomes reveal the molecular basis of ectomycorrhizal truffle lifestyle.</title>
        <authorList>
            <person name="Murat C."/>
            <person name="Payen T."/>
            <person name="Noel B."/>
            <person name="Kuo A."/>
            <person name="Morin E."/>
            <person name="Chen J."/>
            <person name="Kohler A."/>
            <person name="Krizsan K."/>
            <person name="Balestrini R."/>
            <person name="Da Silva C."/>
            <person name="Montanini B."/>
            <person name="Hainaut M."/>
            <person name="Levati E."/>
            <person name="Barry K.W."/>
            <person name="Belfiori B."/>
            <person name="Cichocki N."/>
            <person name="Clum A."/>
            <person name="Dockter R.B."/>
            <person name="Fauchery L."/>
            <person name="Guy J."/>
            <person name="Iotti M."/>
            <person name="Le Tacon F."/>
            <person name="Lindquist E.A."/>
            <person name="Lipzen A."/>
            <person name="Malagnac F."/>
            <person name="Mello A."/>
            <person name="Molinier V."/>
            <person name="Miyauchi S."/>
            <person name="Poulain J."/>
            <person name="Riccioni C."/>
            <person name="Rubini A."/>
            <person name="Sitrit Y."/>
            <person name="Splivallo R."/>
            <person name="Traeger S."/>
            <person name="Wang M."/>
            <person name="Zifcakova L."/>
            <person name="Wipf D."/>
            <person name="Zambonelli A."/>
            <person name="Paolocci F."/>
            <person name="Nowrousian M."/>
            <person name="Ottonello S."/>
            <person name="Baldrian P."/>
            <person name="Spatafora J.W."/>
            <person name="Henrissat B."/>
            <person name="Nagy L.G."/>
            <person name="Aury J.M."/>
            <person name="Wincker P."/>
            <person name="Grigoriev I.V."/>
            <person name="Bonfante P."/>
            <person name="Martin F.M."/>
        </authorList>
    </citation>
    <scope>NUCLEOTIDE SEQUENCE [LARGE SCALE GENOMIC DNA]</scope>
    <source>
        <strain evidence="2 3">120613-1</strain>
    </source>
</reference>
<feature type="compositionally biased region" description="Low complexity" evidence="1">
    <location>
        <begin position="32"/>
        <end position="50"/>
    </location>
</feature>
<feature type="region of interest" description="Disordered" evidence="1">
    <location>
        <begin position="1"/>
        <end position="104"/>
    </location>
</feature>
<protein>
    <submittedName>
        <fullName evidence="2">Uncharacterized protein</fullName>
    </submittedName>
</protein>